<evidence type="ECO:0000256" key="6">
    <source>
        <dbReference type="ARBA" id="ARBA00018134"/>
    </source>
</evidence>
<organism evidence="16 17">
    <name type="scientific">Stegodyphus mimosarum</name>
    <name type="common">African social velvet spider</name>
    <dbReference type="NCBI Taxonomy" id="407821"/>
    <lineage>
        <taxon>Eukaryota</taxon>
        <taxon>Metazoa</taxon>
        <taxon>Ecdysozoa</taxon>
        <taxon>Arthropoda</taxon>
        <taxon>Chelicerata</taxon>
        <taxon>Arachnida</taxon>
        <taxon>Araneae</taxon>
        <taxon>Araneomorphae</taxon>
        <taxon>Entelegynae</taxon>
        <taxon>Eresoidea</taxon>
        <taxon>Eresidae</taxon>
        <taxon>Stegodyphus</taxon>
    </lineage>
</organism>
<dbReference type="Pfam" id="PF08543">
    <property type="entry name" value="Phos_pyr_kin"/>
    <property type="match status" value="1"/>
</dbReference>
<name>A0A087UIP6_STEMI</name>
<dbReference type="GO" id="GO:0009443">
    <property type="term" value="P:pyridoxal 5'-phosphate salvage"/>
    <property type="evidence" value="ECO:0007669"/>
    <property type="project" value="InterPro"/>
</dbReference>
<dbReference type="EC" id="2.7.1.35" evidence="5"/>
<comment type="pathway">
    <text evidence="2">Cofactor metabolism; pyridoxal 5'-phosphate salvage; pyridoxine 5'-phosphate from pyridoxine: step 1/1.</text>
</comment>
<dbReference type="PANTHER" id="PTHR10534:SF2">
    <property type="entry name" value="PYRIDOXAL KINASE"/>
    <property type="match status" value="1"/>
</dbReference>
<keyword evidence="9 16" id="KW-0418">Kinase</keyword>
<keyword evidence="10" id="KW-0067">ATP-binding</keyword>
<comment type="similarity">
    <text evidence="4">Belongs to the pyridoxine kinase family.</text>
</comment>
<dbReference type="Gene3D" id="3.40.1190.20">
    <property type="match status" value="1"/>
</dbReference>
<evidence type="ECO:0000313" key="16">
    <source>
        <dbReference type="EMBL" id="KFM77235.1"/>
    </source>
</evidence>
<dbReference type="OrthoDB" id="2104723at2759"/>
<dbReference type="AlphaFoldDB" id="A0A087UIP6"/>
<dbReference type="InterPro" id="IPR029056">
    <property type="entry name" value="Ribokinase-like"/>
</dbReference>
<evidence type="ECO:0000259" key="15">
    <source>
        <dbReference type="Pfam" id="PF08543"/>
    </source>
</evidence>
<dbReference type="GO" id="GO:0008478">
    <property type="term" value="F:pyridoxal kinase activity"/>
    <property type="evidence" value="ECO:0007669"/>
    <property type="project" value="UniProtKB-EC"/>
</dbReference>
<evidence type="ECO:0000256" key="12">
    <source>
        <dbReference type="ARBA" id="ARBA00047310"/>
    </source>
</evidence>
<comment type="catalytic activity">
    <reaction evidence="12">
        <text>pyridoxamine + ATP = pyridoxamine 5'-phosphate + ADP + H(+)</text>
        <dbReference type="Rhea" id="RHEA:25104"/>
        <dbReference type="ChEBI" id="CHEBI:15378"/>
        <dbReference type="ChEBI" id="CHEBI:30616"/>
        <dbReference type="ChEBI" id="CHEBI:57761"/>
        <dbReference type="ChEBI" id="CHEBI:58451"/>
        <dbReference type="ChEBI" id="CHEBI:456216"/>
        <dbReference type="EC" id="2.7.1.35"/>
    </reaction>
    <physiologicalReaction direction="left-to-right" evidence="12">
        <dbReference type="Rhea" id="RHEA:25105"/>
    </physiologicalReaction>
</comment>
<keyword evidence="7" id="KW-0808">Transferase</keyword>
<evidence type="ECO:0000256" key="8">
    <source>
        <dbReference type="ARBA" id="ARBA00022741"/>
    </source>
</evidence>
<keyword evidence="17" id="KW-1185">Reference proteome</keyword>
<evidence type="ECO:0000256" key="9">
    <source>
        <dbReference type="ARBA" id="ARBA00022777"/>
    </source>
</evidence>
<evidence type="ECO:0000256" key="7">
    <source>
        <dbReference type="ARBA" id="ARBA00022679"/>
    </source>
</evidence>
<evidence type="ECO:0000313" key="17">
    <source>
        <dbReference type="Proteomes" id="UP000054359"/>
    </source>
</evidence>
<dbReference type="SUPFAM" id="SSF53613">
    <property type="entry name" value="Ribokinase-like"/>
    <property type="match status" value="1"/>
</dbReference>
<evidence type="ECO:0000256" key="1">
    <source>
        <dbReference type="ARBA" id="ARBA00004750"/>
    </source>
</evidence>
<evidence type="ECO:0000256" key="4">
    <source>
        <dbReference type="ARBA" id="ARBA00008805"/>
    </source>
</evidence>
<comment type="catalytic activity">
    <reaction evidence="14">
        <text>pyridoxine + ATP = pyridoxine 5'-phosphate + ADP + H(+)</text>
        <dbReference type="Rhea" id="RHEA:25108"/>
        <dbReference type="ChEBI" id="CHEBI:15378"/>
        <dbReference type="ChEBI" id="CHEBI:16709"/>
        <dbReference type="ChEBI" id="CHEBI:30616"/>
        <dbReference type="ChEBI" id="CHEBI:58589"/>
        <dbReference type="ChEBI" id="CHEBI:456216"/>
        <dbReference type="EC" id="2.7.1.35"/>
    </reaction>
    <physiologicalReaction direction="left-to-right" evidence="14">
        <dbReference type="Rhea" id="RHEA:25109"/>
    </physiologicalReaction>
</comment>
<comment type="pathway">
    <text evidence="1">Cofactor metabolism; pyridoxal 5'-phosphate salvage; pyridoxamine 5'-phosphate from pyridoxamine: step 1/1.</text>
</comment>
<evidence type="ECO:0000256" key="14">
    <source>
        <dbReference type="ARBA" id="ARBA00048524"/>
    </source>
</evidence>
<dbReference type="InterPro" id="IPR013749">
    <property type="entry name" value="PM/HMP-P_kinase-1"/>
</dbReference>
<dbReference type="GO" id="GO:0005829">
    <property type="term" value="C:cytosol"/>
    <property type="evidence" value="ECO:0007669"/>
    <property type="project" value="TreeGrafter"/>
</dbReference>
<dbReference type="InterPro" id="IPR004625">
    <property type="entry name" value="PyrdxlKinase"/>
</dbReference>
<evidence type="ECO:0000256" key="2">
    <source>
        <dbReference type="ARBA" id="ARBA00004835"/>
    </source>
</evidence>
<comment type="pathway">
    <text evidence="3">Cofactor metabolism; pyridoxal 5'-phosphate salvage; pyridoxal 5'-phosphate from pyridoxal: step 1/1.</text>
</comment>
<feature type="domain" description="Pyridoxamine kinase/Phosphomethylpyrimidine kinase" evidence="15">
    <location>
        <begin position="11"/>
        <end position="57"/>
    </location>
</feature>
<reference evidence="16 17" key="1">
    <citation type="submission" date="2013-11" db="EMBL/GenBank/DDBJ databases">
        <title>Genome sequencing of Stegodyphus mimosarum.</title>
        <authorList>
            <person name="Bechsgaard J."/>
        </authorList>
    </citation>
    <scope>NUCLEOTIDE SEQUENCE [LARGE SCALE GENOMIC DNA]</scope>
</reference>
<evidence type="ECO:0000256" key="13">
    <source>
        <dbReference type="ARBA" id="ARBA00047377"/>
    </source>
</evidence>
<sequence>MGDNDKLYVPAELLPIYRDDFIPISDLITPNQFEAKLLTGIDIKSQEDAIEAMNILH</sequence>
<dbReference type="STRING" id="407821.A0A087UIP6"/>
<dbReference type="Proteomes" id="UP000054359">
    <property type="component" value="Unassembled WGS sequence"/>
</dbReference>
<comment type="catalytic activity">
    <reaction evidence="13">
        <text>pyridoxal + ATP = pyridoxal 5'-phosphate + ADP + H(+)</text>
        <dbReference type="Rhea" id="RHEA:10224"/>
        <dbReference type="ChEBI" id="CHEBI:15378"/>
        <dbReference type="ChEBI" id="CHEBI:17310"/>
        <dbReference type="ChEBI" id="CHEBI:30616"/>
        <dbReference type="ChEBI" id="CHEBI:456216"/>
        <dbReference type="ChEBI" id="CHEBI:597326"/>
        <dbReference type="EC" id="2.7.1.35"/>
    </reaction>
    <physiologicalReaction direction="left-to-right" evidence="13">
        <dbReference type="Rhea" id="RHEA:10225"/>
    </physiologicalReaction>
</comment>
<dbReference type="UniPathway" id="UPA01068">
    <property type="reaction ID" value="UER00298"/>
</dbReference>
<gene>
    <name evidence="16" type="ORF">X975_18121</name>
</gene>
<evidence type="ECO:0000256" key="11">
    <source>
        <dbReference type="ARBA" id="ARBA00032808"/>
    </source>
</evidence>
<keyword evidence="8" id="KW-0547">Nucleotide-binding</keyword>
<evidence type="ECO:0000256" key="3">
    <source>
        <dbReference type="ARBA" id="ARBA00005210"/>
    </source>
</evidence>
<dbReference type="PANTHER" id="PTHR10534">
    <property type="entry name" value="PYRIDOXAL KINASE"/>
    <property type="match status" value="1"/>
</dbReference>
<evidence type="ECO:0000256" key="10">
    <source>
        <dbReference type="ARBA" id="ARBA00022840"/>
    </source>
</evidence>
<protein>
    <recommendedName>
        <fullName evidence="6">Pyridoxal kinase</fullName>
        <ecNumber evidence="5">2.7.1.35</ecNumber>
    </recommendedName>
    <alternativeName>
        <fullName evidence="11">Pyridoxine kinase</fullName>
    </alternativeName>
</protein>
<feature type="non-terminal residue" evidence="16">
    <location>
        <position position="57"/>
    </location>
</feature>
<evidence type="ECO:0000256" key="5">
    <source>
        <dbReference type="ARBA" id="ARBA00012104"/>
    </source>
</evidence>
<dbReference type="EMBL" id="KK119978">
    <property type="protein sequence ID" value="KFM77235.1"/>
    <property type="molecule type" value="Genomic_DNA"/>
</dbReference>
<proteinExistence type="inferred from homology"/>
<dbReference type="GO" id="GO:0005524">
    <property type="term" value="F:ATP binding"/>
    <property type="evidence" value="ECO:0007669"/>
    <property type="project" value="UniProtKB-KW"/>
</dbReference>
<accession>A0A087UIP6</accession>